<feature type="transmembrane region" description="Helical" evidence="9">
    <location>
        <begin position="356"/>
        <end position="375"/>
    </location>
</feature>
<feature type="transmembrane region" description="Helical" evidence="9">
    <location>
        <begin position="42"/>
        <end position="60"/>
    </location>
</feature>
<evidence type="ECO:0000256" key="1">
    <source>
        <dbReference type="ARBA" id="ARBA00004651"/>
    </source>
</evidence>
<feature type="transmembrane region" description="Helical" evidence="9">
    <location>
        <begin position="206"/>
        <end position="239"/>
    </location>
</feature>
<protein>
    <recommendedName>
        <fullName evidence="10">Glycosyltransferase RgtA/B/C/D-like domain-containing protein</fullName>
    </recommendedName>
</protein>
<keyword evidence="3" id="KW-0328">Glycosyltransferase</keyword>
<feature type="transmembrane region" description="Helical" evidence="9">
    <location>
        <begin position="167"/>
        <end position="185"/>
    </location>
</feature>
<keyword evidence="2" id="KW-1003">Cell membrane</keyword>
<dbReference type="InterPro" id="IPR050297">
    <property type="entry name" value="LipidA_mod_glycosyltrf_83"/>
</dbReference>
<evidence type="ECO:0000256" key="2">
    <source>
        <dbReference type="ARBA" id="ARBA00022475"/>
    </source>
</evidence>
<evidence type="ECO:0000313" key="12">
    <source>
        <dbReference type="Proteomes" id="UP000324233"/>
    </source>
</evidence>
<dbReference type="Pfam" id="PF13231">
    <property type="entry name" value="PMT_2"/>
    <property type="match status" value="1"/>
</dbReference>
<keyword evidence="7 9" id="KW-0472">Membrane</keyword>
<evidence type="ECO:0000259" key="10">
    <source>
        <dbReference type="Pfam" id="PF13231"/>
    </source>
</evidence>
<evidence type="ECO:0000256" key="5">
    <source>
        <dbReference type="ARBA" id="ARBA00022692"/>
    </source>
</evidence>
<accession>A0A5B9VWL3</accession>
<keyword evidence="6 9" id="KW-1133">Transmembrane helix</keyword>
<evidence type="ECO:0000256" key="4">
    <source>
        <dbReference type="ARBA" id="ARBA00022679"/>
    </source>
</evidence>
<name>A0A5B9VWL3_9BACT</name>
<dbReference type="GO" id="GO:0016763">
    <property type="term" value="F:pentosyltransferase activity"/>
    <property type="evidence" value="ECO:0007669"/>
    <property type="project" value="TreeGrafter"/>
</dbReference>
<dbReference type="PANTHER" id="PTHR33908">
    <property type="entry name" value="MANNOSYLTRANSFERASE YKCB-RELATED"/>
    <property type="match status" value="1"/>
</dbReference>
<keyword evidence="12" id="KW-1185">Reference proteome</keyword>
<feature type="region of interest" description="Disordered" evidence="8">
    <location>
        <begin position="480"/>
        <end position="533"/>
    </location>
</feature>
<feature type="transmembrane region" description="Helical" evidence="9">
    <location>
        <begin position="144"/>
        <end position="161"/>
    </location>
</feature>
<dbReference type="GO" id="GO:0005886">
    <property type="term" value="C:plasma membrane"/>
    <property type="evidence" value="ECO:0007669"/>
    <property type="project" value="UniProtKB-SubCell"/>
</dbReference>
<reference evidence="11 12" key="1">
    <citation type="submission" date="2019-08" db="EMBL/GenBank/DDBJ databases">
        <title>Deep-cultivation of Planctomycetes and their phenomic and genomic characterization uncovers novel biology.</title>
        <authorList>
            <person name="Wiegand S."/>
            <person name="Jogler M."/>
            <person name="Boedeker C."/>
            <person name="Pinto D."/>
            <person name="Vollmers J."/>
            <person name="Rivas-Marin E."/>
            <person name="Kohn T."/>
            <person name="Peeters S.H."/>
            <person name="Heuer A."/>
            <person name="Rast P."/>
            <person name="Oberbeckmann S."/>
            <person name="Bunk B."/>
            <person name="Jeske O."/>
            <person name="Meyerdierks A."/>
            <person name="Storesund J.E."/>
            <person name="Kallscheuer N."/>
            <person name="Luecker S."/>
            <person name="Lage O.M."/>
            <person name="Pohl T."/>
            <person name="Merkel B.J."/>
            <person name="Hornburger P."/>
            <person name="Mueller R.-W."/>
            <person name="Bruemmer F."/>
            <person name="Labrenz M."/>
            <person name="Spormann A.M."/>
            <person name="Op den Camp H."/>
            <person name="Overmann J."/>
            <person name="Amann R."/>
            <person name="Jetten M.S.M."/>
            <person name="Mascher T."/>
            <person name="Medema M.H."/>
            <person name="Devos D.P."/>
            <person name="Kaster A.-K."/>
            <person name="Ovreas L."/>
            <person name="Rohde M."/>
            <person name="Galperin M.Y."/>
            <person name="Jogler C."/>
        </authorList>
    </citation>
    <scope>NUCLEOTIDE SEQUENCE [LARGE SCALE GENOMIC DNA]</scope>
    <source>
        <strain evidence="11 12">OJF2</strain>
    </source>
</reference>
<comment type="subcellular location">
    <subcellularLocation>
        <location evidence="1">Cell membrane</location>
        <topology evidence="1">Multi-pass membrane protein</topology>
    </subcellularLocation>
</comment>
<dbReference type="InterPro" id="IPR038731">
    <property type="entry name" value="RgtA/B/C-like"/>
</dbReference>
<sequence length="533" mass="57484">MRPTPRPGDRAHLARQSLMSRSLDDPMAGTIPPELPFARHRAWYAALSLSLVVGALFRGWDLGLLSFWYDEVVTMRLARAPSPGALLDLLSRIDATRAPLHPLLLQGWLRIFGDGEAAGRSLSAACGVATIGLVGLIGRRAFDGPTGLLAAWFAAISPPLVAYSREARMYALLVLLTTACWWLLFEQAEGAWLIPRGRRKVARAGYAIGLAAMVYAHPLGMLMAATLGLGSLMFARALFGSPRSWLLVHLAGLAPALPWIPRYFDHPPEFLTGPLPIRSLLGTPIGFLGGNFVVLGAILALIAAGLWRRRDSPFVGGLGAGRWAWPACLGLWLVVPPLLLYGYSRLRNPVFGPSRYTLFVAPAYLVLVAQGLAVLPRVPRIAAALCVWFLVRPALLPLLLDPTLKADWRGFAATVAERLDERPAGRITVVVTSADPSRNVEVETARYYLPPACRVLAFEGDTPEIRRVGDGGETFLTVGVKGDASGPPPPDPPGGRWVPARDFPGLRVYRLEPDRPGDRPPAPAGRGPGASGR</sequence>
<dbReference type="GO" id="GO:0009103">
    <property type="term" value="P:lipopolysaccharide biosynthetic process"/>
    <property type="evidence" value="ECO:0007669"/>
    <property type="project" value="UniProtKB-ARBA"/>
</dbReference>
<feature type="transmembrane region" description="Helical" evidence="9">
    <location>
        <begin position="117"/>
        <end position="137"/>
    </location>
</feature>
<keyword evidence="4" id="KW-0808">Transferase</keyword>
<dbReference type="AlphaFoldDB" id="A0A5B9VWL3"/>
<evidence type="ECO:0000256" key="3">
    <source>
        <dbReference type="ARBA" id="ARBA00022676"/>
    </source>
</evidence>
<feature type="transmembrane region" description="Helical" evidence="9">
    <location>
        <begin position="323"/>
        <end position="344"/>
    </location>
</feature>
<feature type="domain" description="Glycosyltransferase RgtA/B/C/D-like" evidence="10">
    <location>
        <begin position="97"/>
        <end position="259"/>
    </location>
</feature>
<keyword evidence="5 9" id="KW-0812">Transmembrane</keyword>
<evidence type="ECO:0000256" key="9">
    <source>
        <dbReference type="SAM" id="Phobius"/>
    </source>
</evidence>
<organism evidence="11 12">
    <name type="scientific">Aquisphaera giovannonii</name>
    <dbReference type="NCBI Taxonomy" id="406548"/>
    <lineage>
        <taxon>Bacteria</taxon>
        <taxon>Pseudomonadati</taxon>
        <taxon>Planctomycetota</taxon>
        <taxon>Planctomycetia</taxon>
        <taxon>Isosphaerales</taxon>
        <taxon>Isosphaeraceae</taxon>
        <taxon>Aquisphaera</taxon>
    </lineage>
</organism>
<proteinExistence type="predicted"/>
<feature type="transmembrane region" description="Helical" evidence="9">
    <location>
        <begin position="245"/>
        <end position="264"/>
    </location>
</feature>
<evidence type="ECO:0000256" key="8">
    <source>
        <dbReference type="SAM" id="MobiDB-lite"/>
    </source>
</evidence>
<feature type="transmembrane region" description="Helical" evidence="9">
    <location>
        <begin position="285"/>
        <end position="307"/>
    </location>
</feature>
<evidence type="ECO:0000256" key="7">
    <source>
        <dbReference type="ARBA" id="ARBA00023136"/>
    </source>
</evidence>
<dbReference type="PANTHER" id="PTHR33908:SF11">
    <property type="entry name" value="MEMBRANE PROTEIN"/>
    <property type="match status" value="1"/>
</dbReference>
<dbReference type="KEGG" id="agv:OJF2_12540"/>
<evidence type="ECO:0000313" key="11">
    <source>
        <dbReference type="EMBL" id="QEH32773.1"/>
    </source>
</evidence>
<evidence type="ECO:0000256" key="6">
    <source>
        <dbReference type="ARBA" id="ARBA00022989"/>
    </source>
</evidence>
<dbReference type="Proteomes" id="UP000324233">
    <property type="component" value="Chromosome"/>
</dbReference>
<gene>
    <name evidence="11" type="ORF">OJF2_12540</name>
</gene>
<dbReference type="EMBL" id="CP042997">
    <property type="protein sequence ID" value="QEH32773.1"/>
    <property type="molecule type" value="Genomic_DNA"/>
</dbReference>
<feature type="compositionally biased region" description="Basic and acidic residues" evidence="8">
    <location>
        <begin position="509"/>
        <end position="518"/>
    </location>
</feature>